<feature type="domain" description="Cupin-like" evidence="2">
    <location>
        <begin position="78"/>
        <end position="237"/>
    </location>
</feature>
<evidence type="ECO:0000313" key="4">
    <source>
        <dbReference type="RefSeq" id="XP_034240170.1"/>
    </source>
</evidence>
<dbReference type="Proteomes" id="UP000515158">
    <property type="component" value="Unplaced"/>
</dbReference>
<feature type="non-terminal residue" evidence="4">
    <location>
        <position position="1"/>
    </location>
</feature>
<dbReference type="FunCoup" id="A0A6P8YS24">
    <property type="interactions" value="8"/>
</dbReference>
<accession>A0A6P8YS24</accession>
<dbReference type="OrthoDB" id="10063099at2759"/>
<dbReference type="SUPFAM" id="SSF51197">
    <property type="entry name" value="Clavaminate synthase-like"/>
    <property type="match status" value="1"/>
</dbReference>
<evidence type="ECO:0000259" key="2">
    <source>
        <dbReference type="Pfam" id="PF13621"/>
    </source>
</evidence>
<keyword evidence="1" id="KW-1133">Transmembrane helix</keyword>
<evidence type="ECO:0000256" key="1">
    <source>
        <dbReference type="SAM" id="Phobius"/>
    </source>
</evidence>
<name>A0A6P8YS24_THRPL</name>
<dbReference type="KEGG" id="tpal:117644667"/>
<protein>
    <submittedName>
        <fullName evidence="4">Uncharacterized protein LOC117644667</fullName>
    </submittedName>
</protein>
<gene>
    <name evidence="4" type="primary">LOC117644667</name>
</gene>
<feature type="transmembrane region" description="Helical" evidence="1">
    <location>
        <begin position="15"/>
        <end position="35"/>
    </location>
</feature>
<dbReference type="PANTHER" id="PTHR12480:SF19">
    <property type="entry name" value="CUPIN-LIKE DOMAIN-CONTAINING PROTEIN"/>
    <property type="match status" value="1"/>
</dbReference>
<dbReference type="PANTHER" id="PTHR12480">
    <property type="entry name" value="ARGININE DEMETHYLASE AND LYSYL-HYDROXYLASE JMJD"/>
    <property type="match status" value="1"/>
</dbReference>
<dbReference type="AlphaFoldDB" id="A0A6P8YS24"/>
<keyword evidence="3" id="KW-1185">Reference proteome</keyword>
<evidence type="ECO:0000313" key="3">
    <source>
        <dbReference type="Proteomes" id="UP000515158"/>
    </source>
</evidence>
<dbReference type="InterPro" id="IPR050910">
    <property type="entry name" value="JMJD6_ArgDemeth/LysHydrox"/>
</dbReference>
<dbReference type="RefSeq" id="XP_034240170.1">
    <property type="nucleotide sequence ID" value="XM_034384279.1"/>
</dbReference>
<dbReference type="InterPro" id="IPR041667">
    <property type="entry name" value="Cupin_8"/>
</dbReference>
<keyword evidence="1" id="KW-0812">Transmembrane</keyword>
<dbReference type="InParanoid" id="A0A6P8YS24"/>
<dbReference type="GeneID" id="117644667"/>
<dbReference type="GO" id="GO:0016706">
    <property type="term" value="F:2-oxoglutarate-dependent dioxygenase activity"/>
    <property type="evidence" value="ECO:0007669"/>
    <property type="project" value="TreeGrafter"/>
</dbReference>
<reference evidence="4" key="1">
    <citation type="submission" date="2025-08" db="UniProtKB">
        <authorList>
            <consortium name="RefSeq"/>
        </authorList>
    </citation>
    <scope>IDENTIFICATION</scope>
    <source>
        <tissue evidence="4">Total insect</tissue>
    </source>
</reference>
<keyword evidence="1" id="KW-0472">Membrane</keyword>
<organism evidence="4">
    <name type="scientific">Thrips palmi</name>
    <name type="common">Melon thrips</name>
    <dbReference type="NCBI Taxonomy" id="161013"/>
    <lineage>
        <taxon>Eukaryota</taxon>
        <taxon>Metazoa</taxon>
        <taxon>Ecdysozoa</taxon>
        <taxon>Arthropoda</taxon>
        <taxon>Hexapoda</taxon>
        <taxon>Insecta</taxon>
        <taxon>Pterygota</taxon>
        <taxon>Neoptera</taxon>
        <taxon>Paraneoptera</taxon>
        <taxon>Thysanoptera</taxon>
        <taxon>Terebrantia</taxon>
        <taxon>Thripoidea</taxon>
        <taxon>Thripidae</taxon>
        <taxon>Thrips</taxon>
    </lineage>
</organism>
<sequence length="282" mass="32201">LLGVLRSVAKARARVACVVLLAAAACVLYGWLWWWPGHRNRQCLWEVPDSLTLLTRPPVDCTICRDVSQVDHVKAITPQEFEDRYAYTARPVVIQDAMLNWTAPTAFSFDYLKGIYEESLAAPDSVQDRCQFFPYSTDFRSLREVFQMDADRAAMRPGAKPWYIGWSNCDEKVARLLRAHYGRPYFLPSLSENKNVDWIFMGSSGFGAQMHVDNVRHPSWQAQLRGAKLWSLQPPPECLYECQAFSVVVQPGEIIVLDTNQWYHSTKIVSEDISITIGAEYD</sequence>
<dbReference type="Gene3D" id="2.60.120.650">
    <property type="entry name" value="Cupin"/>
    <property type="match status" value="1"/>
</dbReference>
<proteinExistence type="predicted"/>
<dbReference type="Pfam" id="PF13621">
    <property type="entry name" value="Cupin_8"/>
    <property type="match status" value="1"/>
</dbReference>